<reference evidence="2" key="2">
    <citation type="submission" date="2015-05" db="EMBL/GenBank/DDBJ databases">
        <title>Complete genome sequence of Corynebacterium testudinoris DSM 44614, recovered from necrotic lesions in the mouth of a tortoise.</title>
        <authorList>
            <person name="Ruckert C."/>
            <person name="Albersmeier A."/>
            <person name="Winkler A."/>
            <person name="Tauch A."/>
        </authorList>
    </citation>
    <scope>NUCLEOTIDE SEQUENCE [LARGE SCALE GENOMIC DNA]</scope>
    <source>
        <strain evidence="2">DSM 44614</strain>
    </source>
</reference>
<name>A0A0G3H6A8_9CORY</name>
<dbReference type="RefSeq" id="WP_047252663.1">
    <property type="nucleotide sequence ID" value="NZ_CP011545.1"/>
</dbReference>
<proteinExistence type="predicted"/>
<evidence type="ECO:0000313" key="2">
    <source>
        <dbReference type="Proteomes" id="UP000035540"/>
    </source>
</evidence>
<protein>
    <submittedName>
        <fullName evidence="1">Uncharacterized protein</fullName>
    </submittedName>
</protein>
<sequence length="126" mass="14498">MTHIYSPLDIYLDTEADRQDVFTMVFTFSFSGNTPPRSLLLSRGPSDPPGEVWIQPDDEEHGFRAKNVQWETRGLLLTITLSEEDRFYWDNSRSMTIELFETRVDGINSCLTSIFEPPVLEPPTQP</sequence>
<dbReference type="AlphaFoldDB" id="A0A0G3H6A8"/>
<dbReference type="Proteomes" id="UP000035540">
    <property type="component" value="Chromosome"/>
</dbReference>
<keyword evidence="2" id="KW-1185">Reference proteome</keyword>
<gene>
    <name evidence="1" type="ORF">CTEST_04155</name>
</gene>
<evidence type="ECO:0000313" key="1">
    <source>
        <dbReference type="EMBL" id="AKK08280.1"/>
    </source>
</evidence>
<accession>A0A0G3H6A8</accession>
<dbReference type="KEGG" id="cted:CTEST_04155"/>
<reference evidence="1 2" key="1">
    <citation type="journal article" date="2015" name="Genome Announc.">
        <title>Complete Genome Sequence of the Type Strain Corynebacterium testudinoris DSM 44614, Recovered from Necrotic Lesions in the Mouth of a Tortoise.</title>
        <authorList>
            <person name="Ruckert C."/>
            <person name="Kriete M."/>
            <person name="Jaenicke S."/>
            <person name="Winkler A."/>
            <person name="Tauch A."/>
        </authorList>
    </citation>
    <scope>NUCLEOTIDE SEQUENCE [LARGE SCALE GENOMIC DNA]</scope>
    <source>
        <strain evidence="1 2">DSM 44614</strain>
    </source>
</reference>
<dbReference type="PATRIC" id="fig|136857.5.peg.822"/>
<dbReference type="EMBL" id="CP011545">
    <property type="protein sequence ID" value="AKK08280.1"/>
    <property type="molecule type" value="Genomic_DNA"/>
</dbReference>
<dbReference type="OrthoDB" id="4408349at2"/>
<dbReference type="STRING" id="136857.CTEST_04155"/>
<organism evidence="1 2">
    <name type="scientific">Corynebacterium testudinoris</name>
    <dbReference type="NCBI Taxonomy" id="136857"/>
    <lineage>
        <taxon>Bacteria</taxon>
        <taxon>Bacillati</taxon>
        <taxon>Actinomycetota</taxon>
        <taxon>Actinomycetes</taxon>
        <taxon>Mycobacteriales</taxon>
        <taxon>Corynebacteriaceae</taxon>
        <taxon>Corynebacterium</taxon>
    </lineage>
</organism>